<dbReference type="PANTHER" id="PTHR18964:SF149">
    <property type="entry name" value="BIFUNCTIONAL UDP-N-ACETYLGLUCOSAMINE 2-EPIMERASE_N-ACETYLMANNOSAMINE KINASE"/>
    <property type="match status" value="1"/>
</dbReference>
<dbReference type="InterPro" id="IPR049874">
    <property type="entry name" value="ROK_cs"/>
</dbReference>
<evidence type="ECO:0000313" key="3">
    <source>
        <dbReference type="Proteomes" id="UP000664417"/>
    </source>
</evidence>
<dbReference type="Gene3D" id="3.30.420.40">
    <property type="match status" value="2"/>
</dbReference>
<dbReference type="InterPro" id="IPR043129">
    <property type="entry name" value="ATPase_NBD"/>
</dbReference>
<gene>
    <name evidence="2" type="ORF">J3U88_23725</name>
</gene>
<dbReference type="AlphaFoldDB" id="A0A8J7U4I4"/>
<comment type="caution">
    <text evidence="2">The sequence shown here is derived from an EMBL/GenBank/DDBJ whole genome shotgun (WGS) entry which is preliminary data.</text>
</comment>
<dbReference type="Proteomes" id="UP000664417">
    <property type="component" value="Unassembled WGS sequence"/>
</dbReference>
<proteinExistence type="inferred from homology"/>
<reference evidence="2" key="1">
    <citation type="submission" date="2021-03" db="EMBL/GenBank/DDBJ databases">
        <authorList>
            <person name="Wang G."/>
        </authorList>
    </citation>
    <scope>NUCLEOTIDE SEQUENCE</scope>
    <source>
        <strain evidence="2">KCTC 12899</strain>
    </source>
</reference>
<evidence type="ECO:0000256" key="1">
    <source>
        <dbReference type="ARBA" id="ARBA00006479"/>
    </source>
</evidence>
<dbReference type="Pfam" id="PF00480">
    <property type="entry name" value="ROK"/>
    <property type="match status" value="1"/>
</dbReference>
<dbReference type="PROSITE" id="PS01125">
    <property type="entry name" value="ROK"/>
    <property type="match status" value="1"/>
</dbReference>
<dbReference type="InterPro" id="IPR000600">
    <property type="entry name" value="ROK"/>
</dbReference>
<protein>
    <submittedName>
        <fullName evidence="2">ROK family protein</fullName>
    </submittedName>
</protein>
<dbReference type="EMBL" id="JAFREP010000025">
    <property type="protein sequence ID" value="MBO1321513.1"/>
    <property type="molecule type" value="Genomic_DNA"/>
</dbReference>
<accession>A0A8J7U4I4</accession>
<dbReference type="PANTHER" id="PTHR18964">
    <property type="entry name" value="ROK (REPRESSOR, ORF, KINASE) FAMILY"/>
    <property type="match status" value="1"/>
</dbReference>
<dbReference type="SUPFAM" id="SSF53067">
    <property type="entry name" value="Actin-like ATPase domain"/>
    <property type="match status" value="1"/>
</dbReference>
<dbReference type="GO" id="GO:0008761">
    <property type="term" value="F:UDP-N-acetylglucosamine 2-epimerase activity"/>
    <property type="evidence" value="ECO:0007669"/>
    <property type="project" value="TreeGrafter"/>
</dbReference>
<sequence length="310" mass="32546">MTKVLGFDIGGTKIEAGLLDETGREWRTLREPTPARREDLLQTVVTMAEALGRGVAVAAVGFAIPGSLDPRTGLLRNAPNSPQINETPFGCDLRERINRPLFFDNDANCLVRSEVRFGIARGYDHVVGIIMGTGLGAGVLSGGRMIQGWRGLAPEPGHTVLHHHGRACLCGNRGCAEAYLSGTSIYARYREAGGQPLAGKAKDVFARRETNPIAGVVVEETLDLFARFTAGLIALYDPALIVLGGGVSEQVTYYRQESAIAAYAFGTDEVPPIRAAGLGPTSGKLGAAALALDGSAPVSSAGSDPSAGRF</sequence>
<dbReference type="GO" id="GO:0009384">
    <property type="term" value="F:N-acylmannosamine kinase activity"/>
    <property type="evidence" value="ECO:0007669"/>
    <property type="project" value="TreeGrafter"/>
</dbReference>
<name>A0A8J7U4I4_9BACT</name>
<organism evidence="2 3">
    <name type="scientific">Acanthopleuribacter pedis</name>
    <dbReference type="NCBI Taxonomy" id="442870"/>
    <lineage>
        <taxon>Bacteria</taxon>
        <taxon>Pseudomonadati</taxon>
        <taxon>Acidobacteriota</taxon>
        <taxon>Holophagae</taxon>
        <taxon>Acanthopleuribacterales</taxon>
        <taxon>Acanthopleuribacteraceae</taxon>
        <taxon>Acanthopleuribacter</taxon>
    </lineage>
</organism>
<comment type="similarity">
    <text evidence="1">Belongs to the ROK (NagC/XylR) family.</text>
</comment>
<dbReference type="RefSeq" id="WP_207861487.1">
    <property type="nucleotide sequence ID" value="NZ_JAFREP010000025.1"/>
</dbReference>
<evidence type="ECO:0000313" key="2">
    <source>
        <dbReference type="EMBL" id="MBO1321513.1"/>
    </source>
</evidence>
<keyword evidence="3" id="KW-1185">Reference proteome</keyword>